<dbReference type="CDD" id="cd04077">
    <property type="entry name" value="Peptidases_S8_PCSK9_ProteinaseK_like"/>
    <property type="match status" value="1"/>
</dbReference>
<organism evidence="10 11">
    <name type="scientific">Serendipita vermifera MAFF 305830</name>
    <dbReference type="NCBI Taxonomy" id="933852"/>
    <lineage>
        <taxon>Eukaryota</taxon>
        <taxon>Fungi</taxon>
        <taxon>Dikarya</taxon>
        <taxon>Basidiomycota</taxon>
        <taxon>Agaricomycotina</taxon>
        <taxon>Agaricomycetes</taxon>
        <taxon>Sebacinales</taxon>
        <taxon>Serendipitaceae</taxon>
        <taxon>Serendipita</taxon>
    </lineage>
</organism>
<dbReference type="Pfam" id="PF05922">
    <property type="entry name" value="Inhibitor_I9"/>
    <property type="match status" value="1"/>
</dbReference>
<dbReference type="InterPro" id="IPR023828">
    <property type="entry name" value="Peptidase_S8_Ser-AS"/>
</dbReference>
<dbReference type="PROSITE" id="PS00137">
    <property type="entry name" value="SUBTILASE_HIS"/>
    <property type="match status" value="1"/>
</dbReference>
<dbReference type="EMBL" id="KN824299">
    <property type="protein sequence ID" value="KIM27404.1"/>
    <property type="molecule type" value="Genomic_DNA"/>
</dbReference>
<proteinExistence type="inferred from homology"/>
<keyword evidence="2 5" id="KW-0645">Protease</keyword>
<dbReference type="InterPro" id="IPR010259">
    <property type="entry name" value="S8pro/Inhibitor_I9"/>
</dbReference>
<feature type="active site" description="Charge relay system" evidence="5">
    <location>
        <position position="174"/>
    </location>
</feature>
<feature type="domain" description="Inhibitor I9" evidence="9">
    <location>
        <begin position="40"/>
        <end position="122"/>
    </location>
</feature>
<evidence type="ECO:0000313" key="11">
    <source>
        <dbReference type="Proteomes" id="UP000054097"/>
    </source>
</evidence>
<dbReference type="InterPro" id="IPR034193">
    <property type="entry name" value="PCSK9_ProteinaseK-like"/>
</dbReference>
<gene>
    <name evidence="10" type="ORF">M408DRAFT_330097</name>
</gene>
<keyword evidence="3 5" id="KW-0378">Hydrolase</keyword>
<evidence type="ECO:0000256" key="2">
    <source>
        <dbReference type="ARBA" id="ARBA00022670"/>
    </source>
</evidence>
<dbReference type="FunFam" id="3.40.50.200:FF:000007">
    <property type="entry name" value="Subtilisin-like serine protease"/>
    <property type="match status" value="1"/>
</dbReference>
<dbReference type="InterPro" id="IPR000209">
    <property type="entry name" value="Peptidase_S8/S53_dom"/>
</dbReference>
<keyword evidence="11" id="KW-1185">Reference proteome</keyword>
<evidence type="ECO:0000313" key="10">
    <source>
        <dbReference type="EMBL" id="KIM27404.1"/>
    </source>
</evidence>
<dbReference type="SUPFAM" id="SSF52743">
    <property type="entry name" value="Subtilisin-like"/>
    <property type="match status" value="1"/>
</dbReference>
<feature type="signal peptide" evidence="7">
    <location>
        <begin position="1"/>
        <end position="17"/>
    </location>
</feature>
<dbReference type="Proteomes" id="UP000054097">
    <property type="component" value="Unassembled WGS sequence"/>
</dbReference>
<evidence type="ECO:0000256" key="6">
    <source>
        <dbReference type="RuleBase" id="RU003355"/>
    </source>
</evidence>
<dbReference type="PRINTS" id="PR00723">
    <property type="entry name" value="SUBTILISIN"/>
</dbReference>
<keyword evidence="7" id="KW-0732">Signal</keyword>
<evidence type="ECO:0000256" key="5">
    <source>
        <dbReference type="PROSITE-ProRule" id="PRU01240"/>
    </source>
</evidence>
<dbReference type="AlphaFoldDB" id="A0A0C3B5D2"/>
<dbReference type="InterPro" id="IPR023827">
    <property type="entry name" value="Peptidase_S8_Asp-AS"/>
</dbReference>
<dbReference type="SUPFAM" id="SSF54897">
    <property type="entry name" value="Protease propeptides/inhibitors"/>
    <property type="match status" value="1"/>
</dbReference>
<dbReference type="PROSITE" id="PS51892">
    <property type="entry name" value="SUBTILASE"/>
    <property type="match status" value="1"/>
</dbReference>
<dbReference type="InterPro" id="IPR015500">
    <property type="entry name" value="Peptidase_S8_subtilisin-rel"/>
</dbReference>
<evidence type="ECO:0000256" key="7">
    <source>
        <dbReference type="SAM" id="SignalP"/>
    </source>
</evidence>
<keyword evidence="4 5" id="KW-0720">Serine protease</keyword>
<dbReference type="InterPro" id="IPR036852">
    <property type="entry name" value="Peptidase_S8/S53_dom_sf"/>
</dbReference>
<dbReference type="STRING" id="933852.A0A0C3B5D2"/>
<comment type="similarity">
    <text evidence="1 5 6">Belongs to the peptidase S8 family.</text>
</comment>
<protein>
    <recommendedName>
        <fullName evidence="12">Peptidase S8/S53 domain-containing protein</fullName>
    </recommendedName>
</protein>
<feature type="chain" id="PRO_5002175575" description="Peptidase S8/S53 domain-containing protein" evidence="7">
    <location>
        <begin position="18"/>
        <end position="425"/>
    </location>
</feature>
<evidence type="ECO:0000256" key="1">
    <source>
        <dbReference type="ARBA" id="ARBA00011073"/>
    </source>
</evidence>
<reference evidence="11" key="2">
    <citation type="submission" date="2015-01" db="EMBL/GenBank/DDBJ databases">
        <title>Evolutionary Origins and Diversification of the Mycorrhizal Mutualists.</title>
        <authorList>
            <consortium name="DOE Joint Genome Institute"/>
            <consortium name="Mycorrhizal Genomics Consortium"/>
            <person name="Kohler A."/>
            <person name="Kuo A."/>
            <person name="Nagy L.G."/>
            <person name="Floudas D."/>
            <person name="Copeland A."/>
            <person name="Barry K.W."/>
            <person name="Cichocki N."/>
            <person name="Veneault-Fourrey C."/>
            <person name="LaButti K."/>
            <person name="Lindquist E.A."/>
            <person name="Lipzen A."/>
            <person name="Lundell T."/>
            <person name="Morin E."/>
            <person name="Murat C."/>
            <person name="Riley R."/>
            <person name="Ohm R."/>
            <person name="Sun H."/>
            <person name="Tunlid A."/>
            <person name="Henrissat B."/>
            <person name="Grigoriev I.V."/>
            <person name="Hibbett D.S."/>
            <person name="Martin F."/>
        </authorList>
    </citation>
    <scope>NUCLEOTIDE SEQUENCE [LARGE SCALE GENOMIC DNA]</scope>
    <source>
        <strain evidence="11">MAFF 305830</strain>
    </source>
</reference>
<dbReference type="GO" id="GO:0004252">
    <property type="term" value="F:serine-type endopeptidase activity"/>
    <property type="evidence" value="ECO:0007669"/>
    <property type="project" value="UniProtKB-UniRule"/>
</dbReference>
<dbReference type="Gene3D" id="3.40.50.200">
    <property type="entry name" value="Peptidase S8/S53 domain"/>
    <property type="match status" value="1"/>
</dbReference>
<dbReference type="Pfam" id="PF00082">
    <property type="entry name" value="Peptidase_S8"/>
    <property type="match status" value="1"/>
</dbReference>
<dbReference type="PROSITE" id="PS00136">
    <property type="entry name" value="SUBTILASE_ASP"/>
    <property type="match status" value="1"/>
</dbReference>
<feature type="domain" description="Peptidase S8/S53" evidence="8">
    <location>
        <begin position="165"/>
        <end position="398"/>
    </location>
</feature>
<accession>A0A0C3B5D2</accession>
<evidence type="ECO:0000259" key="8">
    <source>
        <dbReference type="Pfam" id="PF00082"/>
    </source>
</evidence>
<dbReference type="InterPro" id="IPR022398">
    <property type="entry name" value="Peptidase_S8_His-AS"/>
</dbReference>
<dbReference type="OrthoDB" id="19448at2759"/>
<dbReference type="PANTHER" id="PTHR43806">
    <property type="entry name" value="PEPTIDASE S8"/>
    <property type="match status" value="1"/>
</dbReference>
<evidence type="ECO:0000259" key="9">
    <source>
        <dbReference type="Pfam" id="PF05922"/>
    </source>
</evidence>
<dbReference type="GO" id="GO:0006508">
    <property type="term" value="P:proteolysis"/>
    <property type="evidence" value="ECO:0007669"/>
    <property type="project" value="UniProtKB-KW"/>
</dbReference>
<name>A0A0C3B5D2_SERVB</name>
<dbReference type="PANTHER" id="PTHR43806:SF58">
    <property type="entry name" value="ALKALINE PROTEASE 1-RELATED"/>
    <property type="match status" value="1"/>
</dbReference>
<dbReference type="HOGENOM" id="CLU_011263_1_1_1"/>
<feature type="active site" description="Charge relay system" evidence="5">
    <location>
        <position position="206"/>
    </location>
</feature>
<evidence type="ECO:0000256" key="3">
    <source>
        <dbReference type="ARBA" id="ARBA00022801"/>
    </source>
</evidence>
<dbReference type="InterPro" id="IPR050131">
    <property type="entry name" value="Peptidase_S8_subtilisin-like"/>
</dbReference>
<reference evidence="10 11" key="1">
    <citation type="submission" date="2014-04" db="EMBL/GenBank/DDBJ databases">
        <authorList>
            <consortium name="DOE Joint Genome Institute"/>
            <person name="Kuo A."/>
            <person name="Zuccaro A."/>
            <person name="Kohler A."/>
            <person name="Nagy L.G."/>
            <person name="Floudas D."/>
            <person name="Copeland A."/>
            <person name="Barry K.W."/>
            <person name="Cichocki N."/>
            <person name="Veneault-Fourrey C."/>
            <person name="LaButti K."/>
            <person name="Lindquist E.A."/>
            <person name="Lipzen A."/>
            <person name="Lundell T."/>
            <person name="Morin E."/>
            <person name="Murat C."/>
            <person name="Sun H."/>
            <person name="Tunlid A."/>
            <person name="Henrissat B."/>
            <person name="Grigoriev I.V."/>
            <person name="Hibbett D.S."/>
            <person name="Martin F."/>
            <person name="Nordberg H.P."/>
            <person name="Cantor M.N."/>
            <person name="Hua S.X."/>
        </authorList>
    </citation>
    <scope>NUCLEOTIDE SEQUENCE [LARGE SCALE GENOMIC DNA]</scope>
    <source>
        <strain evidence="10 11">MAFF 305830</strain>
    </source>
</reference>
<evidence type="ECO:0008006" key="12">
    <source>
        <dbReference type="Google" id="ProtNLM"/>
    </source>
</evidence>
<dbReference type="PROSITE" id="PS00138">
    <property type="entry name" value="SUBTILASE_SER"/>
    <property type="match status" value="1"/>
</dbReference>
<evidence type="ECO:0000256" key="4">
    <source>
        <dbReference type="ARBA" id="ARBA00022825"/>
    </source>
</evidence>
<sequence>MFERLLLLAFFSYPITALPTPRGVESQSSVQVAAVTDSASYIVALKPNTVDPNARGEWLNTVLANGGHRRRDVATTAGSDLRLKWNETIFNGLAGTFSQAEIETLGGLDEVKYVQADLILHTTATVTQSNAPWGISRVSRGGNPLPDGSDPAALNFMYNFDDSGGRGVDIYVLDTGVRTTHQEYGGRAQFLATFGPGTPGVDLNGHGSHVSGTAAGSVFGIAKNANIIGIKCMGDDGAGATSDIVSAINLAANTAVTTGRPSVVSMSIGGSANQAIDDAVTNAVDALNIPFVVAAGNNGADASTTSPARLGGPGGNSGVITVGATTITDAFATFSNFGNNVDVLAPGQDVLSCGIDSDSAVQSRSGTSMSTPHVSGLAALIMGQEGKISPAALKQKLVGLSALGVVIGLPTGTTNTLVNNDPALV</sequence>
<feature type="active site" description="Charge relay system" evidence="5">
    <location>
        <position position="368"/>
    </location>
</feature>
<dbReference type="GO" id="GO:0005615">
    <property type="term" value="C:extracellular space"/>
    <property type="evidence" value="ECO:0007669"/>
    <property type="project" value="TreeGrafter"/>
</dbReference>